<organism evidence="2 3">
    <name type="scientific">Rhizorhabdus dicambivorans</name>
    <dbReference type="NCBI Taxonomy" id="1850238"/>
    <lineage>
        <taxon>Bacteria</taxon>
        <taxon>Pseudomonadati</taxon>
        <taxon>Pseudomonadota</taxon>
        <taxon>Alphaproteobacteria</taxon>
        <taxon>Sphingomonadales</taxon>
        <taxon>Sphingomonadaceae</taxon>
        <taxon>Rhizorhabdus</taxon>
    </lineage>
</organism>
<keyword evidence="3" id="KW-1185">Reference proteome</keyword>
<sequence length="222" mass="24711">MRITEADIDLVTQAVTDAEARSDAEIATIVAERSDNYNDVPLIWAALTALLALAVYAAFPDFYIGLLDRLTGGWHVWTMREWMTVLLFATTLKFLGTLAIIRWWPLRMIFTPGKTKTRRARNRAIALFKASTERRTHSRTGVLVYLSLAEHRAEIVADEAIVARVEPEEWGAAMALLIDELKRGHPGAGMAAAVHAIGDVLATHFPRTGTDPDEMPNRMICL</sequence>
<dbReference type="RefSeq" id="WP_066963784.1">
    <property type="nucleotide sequence ID" value="NZ_CP023449.1"/>
</dbReference>
<dbReference type="PANTHER" id="PTHR30373">
    <property type="entry name" value="UPF0603 PROTEIN YGCG"/>
    <property type="match status" value="1"/>
</dbReference>
<keyword evidence="1" id="KW-0812">Transmembrane</keyword>
<comment type="caution">
    <text evidence="2">The sequence shown here is derived from an EMBL/GenBank/DDBJ whole genome shotgun (WGS) entry which is preliminary data.</text>
</comment>
<name>A0A2A4FXV8_9SPHN</name>
<feature type="transmembrane region" description="Helical" evidence="1">
    <location>
        <begin position="85"/>
        <end position="104"/>
    </location>
</feature>
<dbReference type="OrthoDB" id="5825388at2"/>
<keyword evidence="1" id="KW-0472">Membrane</keyword>
<accession>A0A2A4FXV8</accession>
<evidence type="ECO:0000313" key="3">
    <source>
        <dbReference type="Proteomes" id="UP000218934"/>
    </source>
</evidence>
<proteinExistence type="predicted"/>
<evidence type="ECO:0008006" key="4">
    <source>
        <dbReference type="Google" id="ProtNLM"/>
    </source>
</evidence>
<gene>
    <name evidence="2" type="ORF">COO09_11505</name>
</gene>
<dbReference type="Proteomes" id="UP000218934">
    <property type="component" value="Unassembled WGS sequence"/>
</dbReference>
<keyword evidence="1" id="KW-1133">Transmembrane helix</keyword>
<dbReference type="Gene3D" id="3.10.310.50">
    <property type="match status" value="1"/>
</dbReference>
<dbReference type="KEGG" id="rdi:CMV14_22785"/>
<evidence type="ECO:0000313" key="2">
    <source>
        <dbReference type="EMBL" id="PCE42243.1"/>
    </source>
</evidence>
<feature type="transmembrane region" description="Helical" evidence="1">
    <location>
        <begin position="42"/>
        <end position="64"/>
    </location>
</feature>
<protein>
    <recommendedName>
        <fullName evidence="4">TPM domain-containing protein</fullName>
    </recommendedName>
</protein>
<dbReference type="EMBL" id="NWUF01000009">
    <property type="protein sequence ID" value="PCE42243.1"/>
    <property type="molecule type" value="Genomic_DNA"/>
</dbReference>
<evidence type="ECO:0000256" key="1">
    <source>
        <dbReference type="SAM" id="Phobius"/>
    </source>
</evidence>
<dbReference type="PANTHER" id="PTHR30373:SF8">
    <property type="entry name" value="BLL7265 PROTEIN"/>
    <property type="match status" value="1"/>
</dbReference>
<dbReference type="AlphaFoldDB" id="A0A2A4FXV8"/>
<reference evidence="2 3" key="1">
    <citation type="submission" date="2017-09" db="EMBL/GenBank/DDBJ databases">
        <title>The Catabolism of 3,6-Dichlorosalicylic acid is Initiated by the Cytochrome P450 Monooxygenase DsmABC in Rhizorhabdus dicambivorans Ndbn-20.</title>
        <authorList>
            <person name="Na L."/>
        </authorList>
    </citation>
    <scope>NUCLEOTIDE SEQUENCE [LARGE SCALE GENOMIC DNA]</scope>
    <source>
        <strain evidence="2 3">Ndbn-20m</strain>
    </source>
</reference>